<dbReference type="AlphaFoldDB" id="Q8RQ08"/>
<evidence type="ECO:0000313" key="2">
    <source>
        <dbReference type="EMBL" id="AAL86365.1"/>
    </source>
</evidence>
<reference evidence="2" key="1">
    <citation type="journal article" date="2001" name="DNA Seq.">
        <title>A 6940 bp DNA fragment from Desulfovibrio gigas contains genes coding for lipoproteins, universal stress response and transcriptional regulator protein homologues.</title>
        <authorList>
            <person name="Silva G."/>
            <person name="Rodrigues-Pousada C."/>
        </authorList>
    </citation>
    <scope>NUCLEOTIDE SEQUENCE</scope>
</reference>
<protein>
    <submittedName>
        <fullName evidence="2">Uncharacterized protein</fullName>
    </submittedName>
</protein>
<feature type="compositionally biased region" description="Low complexity" evidence="1">
    <location>
        <begin position="140"/>
        <end position="158"/>
    </location>
</feature>
<organism evidence="2">
    <name type="scientific">Megalodesulfovibrio gigas</name>
    <name type="common">Desulfovibrio gigas</name>
    <dbReference type="NCBI Taxonomy" id="879"/>
    <lineage>
        <taxon>Bacteria</taxon>
        <taxon>Pseudomonadati</taxon>
        <taxon>Thermodesulfobacteriota</taxon>
        <taxon>Desulfovibrionia</taxon>
        <taxon>Desulfovibrionales</taxon>
        <taxon>Desulfovibrionaceae</taxon>
        <taxon>Megalodesulfovibrio</taxon>
    </lineage>
</organism>
<sequence>MESELFVQVIRHRFEQELLHQLGALLRRGQFRPDDVPRQGHGLGLQSILPGGQGLPQGFGVLSRLSQAGQAAAYVGNQVHRHHGQEGQGLPIQHGGQPIIQHKDASDALHGAHGLGQGLFRLFMPCFQTQQGQHHVQLVSQGRSQGAAPAARQPQQQQGLGFRIERGGRQRSPAGPQRRPCGRRPGLRLFPE</sequence>
<accession>Q8RQ08</accession>
<name>Q8RQ08_MEGGA</name>
<dbReference type="EMBL" id="AF332574">
    <property type="protein sequence ID" value="AAL86365.1"/>
    <property type="molecule type" value="Genomic_DNA"/>
</dbReference>
<proteinExistence type="predicted"/>
<feature type="region of interest" description="Disordered" evidence="1">
    <location>
        <begin position="140"/>
        <end position="192"/>
    </location>
</feature>
<evidence type="ECO:0000256" key="1">
    <source>
        <dbReference type="SAM" id="MobiDB-lite"/>
    </source>
</evidence>